<gene>
    <name evidence="2" type="ORF">OR37_03019</name>
</gene>
<evidence type="ECO:0000313" key="3">
    <source>
        <dbReference type="Proteomes" id="UP000013063"/>
    </source>
</evidence>
<evidence type="ECO:0000256" key="1">
    <source>
        <dbReference type="SAM" id="Phobius"/>
    </source>
</evidence>
<dbReference type="RefSeq" id="WP_004621568.1">
    <property type="nucleotide sequence ID" value="NZ_APMP01000021.1"/>
</dbReference>
<proteinExistence type="predicted"/>
<feature type="transmembrane region" description="Helical" evidence="1">
    <location>
        <begin position="173"/>
        <end position="192"/>
    </location>
</feature>
<dbReference type="Proteomes" id="UP000013063">
    <property type="component" value="Unassembled WGS sequence"/>
</dbReference>
<dbReference type="PIRSF" id="PIRSF026166">
    <property type="entry name" value="UCP026166"/>
    <property type="match status" value="1"/>
</dbReference>
<feature type="transmembrane region" description="Helical" evidence="1">
    <location>
        <begin position="105"/>
        <end position="124"/>
    </location>
</feature>
<dbReference type="Pfam" id="PF13593">
    <property type="entry name" value="SBF_like"/>
    <property type="match status" value="1"/>
</dbReference>
<dbReference type="PATRIC" id="fig|1292034.3.peg.3000"/>
<keyword evidence="1" id="KW-1133">Transmembrane helix</keyword>
<protein>
    <submittedName>
        <fullName evidence="2">Putative Na+-dependent transporter</fullName>
    </submittedName>
</protein>
<feature type="transmembrane region" description="Helical" evidence="1">
    <location>
        <begin position="73"/>
        <end position="93"/>
    </location>
</feature>
<dbReference type="AlphaFoldDB" id="R0E6K3"/>
<comment type="caution">
    <text evidence="2">The sequence shown here is derived from an EMBL/GenBank/DDBJ whole genome shotgun (WGS) entry which is preliminary data.</text>
</comment>
<reference evidence="2 3" key="1">
    <citation type="journal article" date="2013" name="Genome Announc.">
        <title>Draft Genome Sequence for Caulobacter sp. Strain OR37, a Bacterium Tolerant to Heavy Metals.</title>
        <authorList>
            <person name="Utturkar S.M."/>
            <person name="Bollmann A."/>
            <person name="Brzoska R.M."/>
            <person name="Klingeman D.M."/>
            <person name="Epstein S.E."/>
            <person name="Palumbo A.V."/>
            <person name="Brown S.D."/>
        </authorList>
    </citation>
    <scope>NUCLEOTIDE SEQUENCE [LARGE SCALE GENOMIC DNA]</scope>
    <source>
        <strain evidence="2 3">OR37</strain>
    </source>
</reference>
<dbReference type="OrthoDB" id="9792271at2"/>
<dbReference type="InterPro" id="IPR038770">
    <property type="entry name" value="Na+/solute_symporter_sf"/>
</dbReference>
<dbReference type="PANTHER" id="PTHR18640:SF5">
    <property type="entry name" value="SODIUM_BILE ACID COTRANSPORTER 7"/>
    <property type="match status" value="1"/>
</dbReference>
<feature type="transmembrane region" description="Helical" evidence="1">
    <location>
        <begin position="281"/>
        <end position="301"/>
    </location>
</feature>
<keyword evidence="3" id="KW-1185">Reference proteome</keyword>
<dbReference type="PANTHER" id="PTHR18640">
    <property type="entry name" value="SOLUTE CARRIER FAMILY 10 MEMBER 7"/>
    <property type="match status" value="1"/>
</dbReference>
<organism evidence="2 3">
    <name type="scientific">Caulobacter vibrioides OR37</name>
    <dbReference type="NCBI Taxonomy" id="1292034"/>
    <lineage>
        <taxon>Bacteria</taxon>
        <taxon>Pseudomonadati</taxon>
        <taxon>Pseudomonadota</taxon>
        <taxon>Alphaproteobacteria</taxon>
        <taxon>Caulobacterales</taxon>
        <taxon>Caulobacteraceae</taxon>
        <taxon>Caulobacter</taxon>
    </lineage>
</organism>
<accession>R0E6K3</accession>
<feature type="transmembrane region" description="Helical" evidence="1">
    <location>
        <begin position="204"/>
        <end position="223"/>
    </location>
</feature>
<feature type="transmembrane region" description="Helical" evidence="1">
    <location>
        <begin position="229"/>
        <end position="252"/>
    </location>
</feature>
<dbReference type="Gene3D" id="1.20.1530.20">
    <property type="match status" value="1"/>
</dbReference>
<evidence type="ECO:0000313" key="2">
    <source>
        <dbReference type="EMBL" id="ENZ81158.1"/>
    </source>
</evidence>
<feature type="transmembrane region" description="Helical" evidence="1">
    <location>
        <begin position="41"/>
        <end position="61"/>
    </location>
</feature>
<dbReference type="EMBL" id="APMP01000021">
    <property type="protein sequence ID" value="ENZ81158.1"/>
    <property type="molecule type" value="Genomic_DNA"/>
</dbReference>
<dbReference type="InterPro" id="IPR016833">
    <property type="entry name" value="Put_Na-Bile_cotransptr"/>
</dbReference>
<feature type="transmembrane region" description="Helical" evidence="1">
    <location>
        <begin position="131"/>
        <end position="153"/>
    </location>
</feature>
<keyword evidence="1" id="KW-0812">Transmembrane</keyword>
<dbReference type="GO" id="GO:0005886">
    <property type="term" value="C:plasma membrane"/>
    <property type="evidence" value="ECO:0007669"/>
    <property type="project" value="TreeGrafter"/>
</dbReference>
<dbReference type="eggNOG" id="COG0385">
    <property type="taxonomic scope" value="Bacteria"/>
</dbReference>
<keyword evidence="1" id="KW-0472">Membrane</keyword>
<sequence precursor="true">MPARRLRLPLDPYLLCLIATVALAFVLPARGRATLVLDKTVYGAVAALFFLYGAKLSPSAIWEGLIHWRLQALVSASTFVLFPALGVAVGVLAKSRLPDDVVTGLVFLTLLPSTVQSSIAFTSIARGNVPAALCSASLSNMAGVFITPILAALITPAGKGLSLSSLSDICLQIVLPFIAGQVCRPFIGAWLSRHPRITAAVDRGSILLIVYSAFGAGVASGLLKSVSGVTLLAILGVDLAMLAIVIVSTTWISRQLGMSTADEIAIVFCGSKKSMASGIPMANILFAGHAVGLIVLPLMIFHQAQLFVCATLARRYAARPKEDGAAAAERGLNPVGAFR</sequence>
<name>R0E6K3_CAUVI</name>